<proteinExistence type="predicted"/>
<dbReference type="AlphaFoldDB" id="A0A2H0TEA6"/>
<gene>
    <name evidence="1" type="ORF">COU47_00350</name>
</gene>
<organism evidence="1 2">
    <name type="scientific">Candidatus Niyogibacteria bacterium CG10_big_fil_rev_8_21_14_0_10_46_36</name>
    <dbReference type="NCBI Taxonomy" id="1974726"/>
    <lineage>
        <taxon>Bacteria</taxon>
        <taxon>Candidatus Niyogiibacteriota</taxon>
    </lineage>
</organism>
<comment type="caution">
    <text evidence="1">The sequence shown here is derived from an EMBL/GenBank/DDBJ whole genome shotgun (WGS) entry which is preliminary data.</text>
</comment>
<name>A0A2H0TEA6_9BACT</name>
<reference evidence="2" key="1">
    <citation type="submission" date="2017-09" db="EMBL/GenBank/DDBJ databases">
        <title>Depth-based differentiation of microbial function through sediment-hosted aquifers and enrichment of novel symbionts in the deep terrestrial subsurface.</title>
        <authorList>
            <person name="Probst A.J."/>
            <person name="Ladd B."/>
            <person name="Jarett J.K."/>
            <person name="Geller-Mcgrath D.E."/>
            <person name="Sieber C.M.K."/>
            <person name="Emerson J.B."/>
            <person name="Anantharaman K."/>
            <person name="Thomas B.C."/>
            <person name="Malmstrom R."/>
            <person name="Stieglmeier M."/>
            <person name="Klingl A."/>
            <person name="Woyke T."/>
            <person name="Ryan C.M."/>
            <person name="Banfield J.F."/>
        </authorList>
    </citation>
    <scope>NUCLEOTIDE SEQUENCE [LARGE SCALE GENOMIC DNA]</scope>
</reference>
<evidence type="ECO:0000313" key="2">
    <source>
        <dbReference type="Proteomes" id="UP000231503"/>
    </source>
</evidence>
<dbReference type="Proteomes" id="UP000231503">
    <property type="component" value="Unassembled WGS sequence"/>
</dbReference>
<sequence length="91" mass="10602">MGLAQFKRDLQGWMTNEDGDDICPDCWRKRMENPEIDEPIKKWLLEFSHPTASLPKELLATRRTSDGGWFASCEHCWKIVASNYFPHASFI</sequence>
<evidence type="ECO:0000313" key="1">
    <source>
        <dbReference type="EMBL" id="PIR69876.1"/>
    </source>
</evidence>
<dbReference type="EMBL" id="PFCO01000001">
    <property type="protein sequence ID" value="PIR69876.1"/>
    <property type="molecule type" value="Genomic_DNA"/>
</dbReference>
<protein>
    <submittedName>
        <fullName evidence="1">Uncharacterized protein</fullName>
    </submittedName>
</protein>
<accession>A0A2H0TEA6</accession>